<gene>
    <name evidence="2" type="ORF">MCOR_10390</name>
</gene>
<dbReference type="Proteomes" id="UP000507470">
    <property type="component" value="Unassembled WGS sequence"/>
</dbReference>
<keyword evidence="1" id="KW-0732">Signal</keyword>
<name>A0A6J8AQT9_MYTCO</name>
<dbReference type="OrthoDB" id="6147633at2759"/>
<reference evidence="2 3" key="1">
    <citation type="submission" date="2020-06" db="EMBL/GenBank/DDBJ databases">
        <authorList>
            <person name="Li R."/>
            <person name="Bekaert M."/>
        </authorList>
    </citation>
    <scope>NUCLEOTIDE SEQUENCE [LARGE SCALE GENOMIC DNA]</scope>
    <source>
        <strain evidence="3">wild</strain>
    </source>
</reference>
<protein>
    <submittedName>
        <fullName evidence="2">Uncharacterized protein</fullName>
    </submittedName>
</protein>
<feature type="signal peptide" evidence="1">
    <location>
        <begin position="1"/>
        <end position="28"/>
    </location>
</feature>
<feature type="chain" id="PRO_5026900965" evidence="1">
    <location>
        <begin position="29"/>
        <end position="427"/>
    </location>
</feature>
<sequence>MTMYSLIGSVIVLLILCHSLVGITFVKSDDCNNISGNLTIMEDIKFLFIGESANMTCTINMQTIQNYSVENLNIRVNKCSEKKSLHRQIGQKNRSKEIHVRDVIEDLPCRDQIFVDYACFYDRKNSDSCIVGRKFIYFDYLTLTENIHFLFIGESANMTCSIQKQSIQNFSADNFIVTVKRCGVTSPLPKILNETSDLMEMYVTDLIRDLHCGDQIMLEYKCIYDTKNGSSCPIGERDLIYFDFRPSPVKSFHCLVYNWFNMTCWFDLGVVYRGWKLPGYTMVDVKVKYGILGIAEELDQQYIERDGTCLKISIPQKIFMGLMYTEIDINITNEARKVSNISIFKFNPRTFVKPASIENLKYERNATAIKLTWTHNNTQMSKKFRIQYSSEYDPKGSWMQKEYVQIFPRSKMRELKVEVPMVSLRKC</sequence>
<keyword evidence="3" id="KW-1185">Reference proteome</keyword>
<dbReference type="AlphaFoldDB" id="A0A6J8AQT9"/>
<dbReference type="EMBL" id="CACVKT020001843">
    <property type="protein sequence ID" value="CAC5372231.1"/>
    <property type="molecule type" value="Genomic_DNA"/>
</dbReference>
<evidence type="ECO:0000256" key="1">
    <source>
        <dbReference type="SAM" id="SignalP"/>
    </source>
</evidence>
<accession>A0A6J8AQT9</accession>
<evidence type="ECO:0000313" key="2">
    <source>
        <dbReference type="EMBL" id="CAC5372231.1"/>
    </source>
</evidence>
<evidence type="ECO:0000313" key="3">
    <source>
        <dbReference type="Proteomes" id="UP000507470"/>
    </source>
</evidence>
<organism evidence="2 3">
    <name type="scientific">Mytilus coruscus</name>
    <name type="common">Sea mussel</name>
    <dbReference type="NCBI Taxonomy" id="42192"/>
    <lineage>
        <taxon>Eukaryota</taxon>
        <taxon>Metazoa</taxon>
        <taxon>Spiralia</taxon>
        <taxon>Lophotrochozoa</taxon>
        <taxon>Mollusca</taxon>
        <taxon>Bivalvia</taxon>
        <taxon>Autobranchia</taxon>
        <taxon>Pteriomorphia</taxon>
        <taxon>Mytilida</taxon>
        <taxon>Mytiloidea</taxon>
        <taxon>Mytilidae</taxon>
        <taxon>Mytilinae</taxon>
        <taxon>Mytilus</taxon>
    </lineage>
</organism>
<proteinExistence type="predicted"/>